<evidence type="ECO:0000256" key="1">
    <source>
        <dbReference type="SAM" id="MobiDB-lite"/>
    </source>
</evidence>
<evidence type="ECO:0000313" key="3">
    <source>
        <dbReference type="Proteomes" id="UP000250266"/>
    </source>
</evidence>
<keyword evidence="3" id="KW-1185">Reference proteome</keyword>
<organism evidence="2 3">
    <name type="scientific">Lepidopterella palustris CBS 459.81</name>
    <dbReference type="NCBI Taxonomy" id="1314670"/>
    <lineage>
        <taxon>Eukaryota</taxon>
        <taxon>Fungi</taxon>
        <taxon>Dikarya</taxon>
        <taxon>Ascomycota</taxon>
        <taxon>Pezizomycotina</taxon>
        <taxon>Dothideomycetes</taxon>
        <taxon>Pleosporomycetidae</taxon>
        <taxon>Mytilinidiales</taxon>
        <taxon>Argynnaceae</taxon>
        <taxon>Lepidopterella</taxon>
    </lineage>
</organism>
<feature type="compositionally biased region" description="Polar residues" evidence="1">
    <location>
        <begin position="44"/>
        <end position="64"/>
    </location>
</feature>
<reference evidence="2 3" key="1">
    <citation type="journal article" date="2016" name="Nat. Commun.">
        <title>Ectomycorrhizal ecology is imprinted in the genome of the dominant symbiotic fungus Cenococcum geophilum.</title>
        <authorList>
            <consortium name="DOE Joint Genome Institute"/>
            <person name="Peter M."/>
            <person name="Kohler A."/>
            <person name="Ohm R.A."/>
            <person name="Kuo A."/>
            <person name="Krutzmann J."/>
            <person name="Morin E."/>
            <person name="Arend M."/>
            <person name="Barry K.W."/>
            <person name="Binder M."/>
            <person name="Choi C."/>
            <person name="Clum A."/>
            <person name="Copeland A."/>
            <person name="Grisel N."/>
            <person name="Haridas S."/>
            <person name="Kipfer T."/>
            <person name="LaButti K."/>
            <person name="Lindquist E."/>
            <person name="Lipzen A."/>
            <person name="Maire R."/>
            <person name="Meier B."/>
            <person name="Mihaltcheva S."/>
            <person name="Molinier V."/>
            <person name="Murat C."/>
            <person name="Poggeler S."/>
            <person name="Quandt C.A."/>
            <person name="Sperisen C."/>
            <person name="Tritt A."/>
            <person name="Tisserant E."/>
            <person name="Crous P.W."/>
            <person name="Henrissat B."/>
            <person name="Nehls U."/>
            <person name="Egli S."/>
            <person name="Spatafora J.W."/>
            <person name="Grigoriev I.V."/>
            <person name="Martin F.M."/>
        </authorList>
    </citation>
    <scope>NUCLEOTIDE SEQUENCE [LARGE SCALE GENOMIC DNA]</scope>
    <source>
        <strain evidence="2 3">CBS 459.81</strain>
    </source>
</reference>
<sequence>MFDAQSQSFYIHPQGPLTNKRHYQHTPRHSKLPTFPLAKPHTLPHTSVHLQPRSTLQLPSTIQLPKQNQRQRQRQRPTPTPTSTLPR</sequence>
<gene>
    <name evidence="2" type="ORF">K432DRAFT_131269</name>
</gene>
<evidence type="ECO:0000313" key="2">
    <source>
        <dbReference type="EMBL" id="OCK84294.1"/>
    </source>
</evidence>
<feature type="compositionally biased region" description="Basic residues" evidence="1">
    <location>
        <begin position="19"/>
        <end position="31"/>
    </location>
</feature>
<dbReference type="Proteomes" id="UP000250266">
    <property type="component" value="Unassembled WGS sequence"/>
</dbReference>
<dbReference type="AlphaFoldDB" id="A0A8E2EI69"/>
<protein>
    <submittedName>
        <fullName evidence="2">Uncharacterized protein</fullName>
    </submittedName>
</protein>
<proteinExistence type="predicted"/>
<dbReference type="EMBL" id="KV744840">
    <property type="protein sequence ID" value="OCK84294.1"/>
    <property type="molecule type" value="Genomic_DNA"/>
</dbReference>
<accession>A0A8E2EI69</accession>
<feature type="region of interest" description="Disordered" evidence="1">
    <location>
        <begin position="1"/>
        <end position="87"/>
    </location>
</feature>
<name>A0A8E2EI69_9PEZI</name>